<dbReference type="RefSeq" id="WP_004601354.1">
    <property type="nucleotide sequence ID" value="NZ_HF541867.1"/>
</dbReference>
<evidence type="ECO:0000259" key="1">
    <source>
        <dbReference type="PROSITE" id="PS51704"/>
    </source>
</evidence>
<dbReference type="PROSITE" id="PS51704">
    <property type="entry name" value="GP_PDE"/>
    <property type="match status" value="1"/>
</dbReference>
<evidence type="ECO:0000313" key="4">
    <source>
        <dbReference type="Proteomes" id="UP000006078"/>
    </source>
</evidence>
<feature type="domain" description="GP-PDE" evidence="1">
    <location>
        <begin position="1"/>
        <end position="231"/>
    </location>
</feature>
<dbReference type="STRING" id="29321.AAV33_07735"/>
<dbReference type="Gene3D" id="3.20.20.190">
    <property type="entry name" value="Phosphatidylinositol (PI) phosphodiesterase"/>
    <property type="match status" value="1"/>
</dbReference>
<dbReference type="InterPro" id="IPR030395">
    <property type="entry name" value="GP_PDE_dom"/>
</dbReference>
<dbReference type="EMBL" id="AHAE01000070">
    <property type="protein sequence ID" value="EJZ81597.1"/>
    <property type="molecule type" value="Genomic_DNA"/>
</dbReference>
<organism evidence="2 5">
    <name type="scientific">Corynebacterium otitidis ATCC 51513</name>
    <dbReference type="NCBI Taxonomy" id="883169"/>
    <lineage>
        <taxon>Bacteria</taxon>
        <taxon>Bacillati</taxon>
        <taxon>Actinomycetota</taxon>
        <taxon>Actinomycetes</taxon>
        <taxon>Mycobacteriales</taxon>
        <taxon>Corynebacteriaceae</taxon>
        <taxon>Corynebacterium</taxon>
    </lineage>
</organism>
<dbReference type="SUPFAM" id="SSF51695">
    <property type="entry name" value="PLC-like phosphodiesterases"/>
    <property type="match status" value="1"/>
</dbReference>
<proteinExistence type="predicted"/>
<reference evidence="2 5" key="1">
    <citation type="journal article" date="2012" name="J. Bacteriol.">
        <title>Draft Genome Sequence of Turicella otitidis ATCC 51513, Isolated from Middle Ear Fluid from a Child with Otitis Media.</title>
        <authorList>
            <person name="Brinkrolf K."/>
            <person name="Schneider J."/>
            <person name="Knecht M."/>
            <person name="Ruckert C."/>
            <person name="Tauch A."/>
        </authorList>
    </citation>
    <scope>NUCLEOTIDE SEQUENCE [LARGE SCALE GENOMIC DNA]</scope>
    <source>
        <strain evidence="2 5">ATCC 51513</strain>
    </source>
</reference>
<dbReference type="Proteomes" id="UP000011016">
    <property type="component" value="Unassembled WGS sequence"/>
</dbReference>
<dbReference type="PANTHER" id="PTHR46211:SF1">
    <property type="entry name" value="GLYCEROPHOSPHODIESTER PHOSPHODIESTERASE, CYTOPLASMIC"/>
    <property type="match status" value="1"/>
</dbReference>
<dbReference type="Proteomes" id="UP000006078">
    <property type="component" value="Unassembled WGS sequence"/>
</dbReference>
<dbReference type="HOGENOM" id="CLU_030006_3_0_11"/>
<evidence type="ECO:0000313" key="5">
    <source>
        <dbReference type="Proteomes" id="UP000011016"/>
    </source>
</evidence>
<reference evidence="3 4" key="2">
    <citation type="submission" date="2012-08" db="EMBL/GenBank/DDBJ databases">
        <title>The Genome Sequence of Turicella otitidis ATCC 51513.</title>
        <authorList>
            <consortium name="The Broad Institute Genome Sequencing Platform"/>
            <person name="Earl A."/>
            <person name="Ward D."/>
            <person name="Feldgarden M."/>
            <person name="Gevers D."/>
            <person name="Huys G."/>
            <person name="Walker B."/>
            <person name="Young S.K."/>
            <person name="Zeng Q."/>
            <person name="Gargeya S."/>
            <person name="Fitzgerald M."/>
            <person name="Haas B."/>
            <person name="Abouelleil A."/>
            <person name="Alvarado L."/>
            <person name="Arachchi H.M."/>
            <person name="Berlin A.M."/>
            <person name="Chapman S.B."/>
            <person name="Goldberg J."/>
            <person name="Griggs A."/>
            <person name="Gujja S."/>
            <person name="Hansen M."/>
            <person name="Howarth C."/>
            <person name="Imamovic A."/>
            <person name="Larimer J."/>
            <person name="McCowen C."/>
            <person name="Montmayeur A."/>
            <person name="Murphy C."/>
            <person name="Neiman D."/>
            <person name="Pearson M."/>
            <person name="Priest M."/>
            <person name="Roberts A."/>
            <person name="Saif S."/>
            <person name="Shea T."/>
            <person name="Sisk P."/>
            <person name="Sykes S."/>
            <person name="Wortman J."/>
            <person name="Nusbaum C."/>
            <person name="Birren B."/>
        </authorList>
    </citation>
    <scope>NUCLEOTIDE SEQUENCE [LARGE SCALE GENOMIC DNA]</scope>
    <source>
        <strain evidence="3 4">ATCC 51513</strain>
    </source>
</reference>
<dbReference type="GO" id="GO:0006629">
    <property type="term" value="P:lipid metabolic process"/>
    <property type="evidence" value="ECO:0007669"/>
    <property type="project" value="InterPro"/>
</dbReference>
<gene>
    <name evidence="2" type="primary">glpQ</name>
    <name evidence="2" type="ORF">BN46_1182</name>
    <name evidence="3" type="ORF">HMPREF9719_01464</name>
</gene>
<accession>I7L9N0</accession>
<dbReference type="EMBL" id="CAJZ01000172">
    <property type="protein sequence ID" value="CCI83907.1"/>
    <property type="molecule type" value="Genomic_DNA"/>
</dbReference>
<keyword evidence="4" id="KW-1185">Reference proteome</keyword>
<keyword evidence="2" id="KW-0378">Hydrolase</keyword>
<dbReference type="PATRIC" id="fig|883169.3.peg.1410"/>
<comment type="caution">
    <text evidence="2">The sequence shown here is derived from an EMBL/GenBank/DDBJ whole genome shotgun (WGS) entry which is preliminary data.</text>
</comment>
<dbReference type="OrthoDB" id="9758957at2"/>
<evidence type="ECO:0000313" key="3">
    <source>
        <dbReference type="EMBL" id="EJZ81597.1"/>
    </source>
</evidence>
<protein>
    <submittedName>
        <fullName evidence="2">Glycerophosphoryl diester phosphodiesterase</fullName>
        <ecNumber evidence="2">3.1.4.46</ecNumber>
    </submittedName>
</protein>
<name>I7L9N0_9CORY</name>
<dbReference type="GO" id="GO:0008889">
    <property type="term" value="F:glycerophosphodiester phosphodiesterase activity"/>
    <property type="evidence" value="ECO:0007669"/>
    <property type="project" value="UniProtKB-EC"/>
</dbReference>
<sequence length="233" mass="25491">MRIVAHRGYSGRYPENTALAFARALELPIHGVECDARLCASGEVVIHHDPALRAGEGAGRPVARLTLDELRALTPPGQVGILLLDELLDLVLATDKHLYLEIKVERRAGPVTAAVLGLLRRRGLLSEPRIHVISFSPRAVALVRDGAPRLDRVQLRRDPLAPIYPLADRVTGATTVGFSLRRLRGQPELPSRLTQPTYLWTVDRPRDLLFARRQGVDVVATNEPEVAGATLGA</sequence>
<dbReference type="AlphaFoldDB" id="I7L9N0"/>
<dbReference type="InterPro" id="IPR017946">
    <property type="entry name" value="PLC-like_Pdiesterase_TIM-brl"/>
</dbReference>
<dbReference type="Pfam" id="PF03009">
    <property type="entry name" value="GDPD"/>
    <property type="match status" value="1"/>
</dbReference>
<evidence type="ECO:0000313" key="2">
    <source>
        <dbReference type="EMBL" id="CCI83907.1"/>
    </source>
</evidence>
<dbReference type="eggNOG" id="COG0584">
    <property type="taxonomic scope" value="Bacteria"/>
</dbReference>
<dbReference type="EC" id="3.1.4.46" evidence="2"/>
<dbReference type="PANTHER" id="PTHR46211">
    <property type="entry name" value="GLYCEROPHOSPHORYL DIESTER PHOSPHODIESTERASE"/>
    <property type="match status" value="1"/>
</dbReference>